<dbReference type="InterPro" id="IPR037045">
    <property type="entry name" value="S8pro/Inhibitor_I9_sf"/>
</dbReference>
<dbReference type="SUPFAM" id="SSF52743">
    <property type="entry name" value="Subtilisin-like"/>
    <property type="match status" value="1"/>
</dbReference>
<dbReference type="InterPro" id="IPR000209">
    <property type="entry name" value="Peptidase_S8/S53_dom"/>
</dbReference>
<dbReference type="GO" id="GO:0006508">
    <property type="term" value="P:proteolysis"/>
    <property type="evidence" value="ECO:0007669"/>
    <property type="project" value="UniProtKB-KW"/>
</dbReference>
<proteinExistence type="inferred from homology"/>
<evidence type="ECO:0000256" key="3">
    <source>
        <dbReference type="ARBA" id="ARBA00022729"/>
    </source>
</evidence>
<evidence type="ECO:0000259" key="9">
    <source>
        <dbReference type="Pfam" id="PF00082"/>
    </source>
</evidence>
<dbReference type="Gene3D" id="3.30.70.80">
    <property type="entry name" value="Peptidase S8 propeptide/proteinase inhibitor I9"/>
    <property type="match status" value="1"/>
</dbReference>
<dbReference type="InterPro" id="IPR023827">
    <property type="entry name" value="Peptidase_S8_Asp-AS"/>
</dbReference>
<dbReference type="PRINTS" id="PR00723">
    <property type="entry name" value="SUBTILISIN"/>
</dbReference>
<dbReference type="InterPro" id="IPR010259">
    <property type="entry name" value="S8pro/Inhibitor_I9"/>
</dbReference>
<dbReference type="SUPFAM" id="SSF54897">
    <property type="entry name" value="Protease propeptides/inhibitors"/>
    <property type="match status" value="1"/>
</dbReference>
<dbReference type="Pfam" id="PF05922">
    <property type="entry name" value="Inhibitor_I9"/>
    <property type="match status" value="1"/>
</dbReference>
<dbReference type="FunFam" id="3.40.50.200:FF:000007">
    <property type="entry name" value="Subtilisin-like serine protease"/>
    <property type="match status" value="1"/>
</dbReference>
<evidence type="ECO:0000256" key="2">
    <source>
        <dbReference type="ARBA" id="ARBA00022670"/>
    </source>
</evidence>
<evidence type="ECO:0000256" key="7">
    <source>
        <dbReference type="RuleBase" id="RU003355"/>
    </source>
</evidence>
<dbReference type="PROSITE" id="PS00136">
    <property type="entry name" value="SUBTILASE_ASP"/>
    <property type="match status" value="1"/>
</dbReference>
<evidence type="ECO:0000256" key="1">
    <source>
        <dbReference type="ARBA" id="ARBA00011073"/>
    </source>
</evidence>
<feature type="domain" description="Inhibitor I9" evidence="10">
    <location>
        <begin position="33"/>
        <end position="111"/>
    </location>
</feature>
<protein>
    <submittedName>
        <fullName evidence="11">Alkaline proteinase</fullName>
    </submittedName>
</protein>
<dbReference type="InterPro" id="IPR050131">
    <property type="entry name" value="Peptidase_S8_subtilisin-like"/>
</dbReference>
<keyword evidence="2 6" id="KW-0645">Protease</keyword>
<dbReference type="GO" id="GO:0004252">
    <property type="term" value="F:serine-type endopeptidase activity"/>
    <property type="evidence" value="ECO:0007669"/>
    <property type="project" value="UniProtKB-UniRule"/>
</dbReference>
<dbReference type="PROSITE" id="PS00138">
    <property type="entry name" value="SUBTILASE_SER"/>
    <property type="match status" value="1"/>
</dbReference>
<evidence type="ECO:0000313" key="11">
    <source>
        <dbReference type="EMBL" id="ROT38191.1"/>
    </source>
</evidence>
<dbReference type="PANTHER" id="PTHR43806">
    <property type="entry name" value="PEPTIDASE S8"/>
    <property type="match status" value="1"/>
</dbReference>
<dbReference type="PROSITE" id="PS51892">
    <property type="entry name" value="SUBTILASE"/>
    <property type="match status" value="1"/>
</dbReference>
<accession>A0A3N2PUM3</accession>
<feature type="active site" description="Charge relay system" evidence="6">
    <location>
        <position position="340"/>
    </location>
</feature>
<name>A0A3N2PUM3_SODAK</name>
<dbReference type="EMBL" id="ML119056">
    <property type="protein sequence ID" value="ROT38191.1"/>
    <property type="molecule type" value="Genomic_DNA"/>
</dbReference>
<dbReference type="GeneID" id="39577684"/>
<feature type="active site" description="Charge relay system" evidence="6">
    <location>
        <position position="184"/>
    </location>
</feature>
<gene>
    <name evidence="11" type="ORF">SODALDRAFT_312744</name>
</gene>
<dbReference type="InterPro" id="IPR036852">
    <property type="entry name" value="Peptidase_S8/S53_dom_sf"/>
</dbReference>
<dbReference type="PANTHER" id="PTHR43806:SF58">
    <property type="entry name" value="ALKALINE PROTEASE 1-RELATED"/>
    <property type="match status" value="1"/>
</dbReference>
<evidence type="ECO:0000259" key="10">
    <source>
        <dbReference type="Pfam" id="PF05922"/>
    </source>
</evidence>
<dbReference type="Proteomes" id="UP000272025">
    <property type="component" value="Unassembled WGS sequence"/>
</dbReference>
<dbReference type="InterPro" id="IPR022398">
    <property type="entry name" value="Peptidase_S8_His-AS"/>
</dbReference>
<dbReference type="InterPro" id="IPR034193">
    <property type="entry name" value="PCSK9_ProteinaseK-like"/>
</dbReference>
<evidence type="ECO:0000256" key="4">
    <source>
        <dbReference type="ARBA" id="ARBA00022801"/>
    </source>
</evidence>
<sequence length="401" mass="41747">MVGFRKLAVLAGLLAPFGAAAPVESAPVDIDHKFIITLKSNISEADIQSHLSWVEQVHKRSLGRRDLAGLEKTFNIADFHAYSGTFDDETIDELKNNPEVVSIEPEQIYTLSDFVSQPNAPWGLATLSSRRPGASTYWYHDSTGSGTYAYVVDSGIHIQHADFGGRAARGYNAAGGAFEDSLGHGTHVAGIIGGTTHGVAKAARLIDVKVFIGPSTSTSVILSGISWAVNDALTNNRASRSVINLSLSGPLSAAWNNAINAAHSVGVLSVVASGNDDVLASTRSPASAVNALTVGAIDSTWTEASFSNYGSAVDILAPGVDIRSLTTGTSTGTRLGSGTSMAAPHVAGLALYLAVLENINSPNALKARIHQLATVGAVRRLKPGSPNLIVYNGIALRGALV</sequence>
<feature type="domain" description="Peptidase S8/S53" evidence="9">
    <location>
        <begin position="145"/>
        <end position="373"/>
    </location>
</feature>
<keyword evidence="3 8" id="KW-0732">Signal</keyword>
<dbReference type="InterPro" id="IPR015500">
    <property type="entry name" value="Peptidase_S8_subtilisin-rel"/>
</dbReference>
<keyword evidence="4 6" id="KW-0378">Hydrolase</keyword>
<dbReference type="AlphaFoldDB" id="A0A3N2PUM3"/>
<dbReference type="Pfam" id="PF00082">
    <property type="entry name" value="Peptidase_S8"/>
    <property type="match status" value="1"/>
</dbReference>
<feature type="chain" id="PRO_5018077929" evidence="8">
    <location>
        <begin position="21"/>
        <end position="401"/>
    </location>
</feature>
<keyword evidence="12" id="KW-1185">Reference proteome</keyword>
<evidence type="ECO:0000256" key="5">
    <source>
        <dbReference type="ARBA" id="ARBA00022825"/>
    </source>
</evidence>
<dbReference type="OrthoDB" id="206201at2759"/>
<feature type="signal peptide" evidence="8">
    <location>
        <begin position="1"/>
        <end position="20"/>
    </location>
</feature>
<evidence type="ECO:0000256" key="8">
    <source>
        <dbReference type="SAM" id="SignalP"/>
    </source>
</evidence>
<organism evidence="11 12">
    <name type="scientific">Sodiomyces alkalinus (strain CBS 110278 / VKM F-3762 / F11)</name>
    <name type="common">Alkaliphilic filamentous fungus</name>
    <dbReference type="NCBI Taxonomy" id="1314773"/>
    <lineage>
        <taxon>Eukaryota</taxon>
        <taxon>Fungi</taxon>
        <taxon>Dikarya</taxon>
        <taxon>Ascomycota</taxon>
        <taxon>Pezizomycotina</taxon>
        <taxon>Sordariomycetes</taxon>
        <taxon>Hypocreomycetidae</taxon>
        <taxon>Glomerellales</taxon>
        <taxon>Plectosphaerellaceae</taxon>
        <taxon>Sodiomyces</taxon>
    </lineage>
</organism>
<dbReference type="GO" id="GO:0005576">
    <property type="term" value="C:extracellular region"/>
    <property type="evidence" value="ECO:0007669"/>
    <property type="project" value="UniProtKB-ARBA"/>
</dbReference>
<dbReference type="Gene3D" id="3.40.50.200">
    <property type="entry name" value="Peptidase S8/S53 domain"/>
    <property type="match status" value="1"/>
</dbReference>
<keyword evidence="5 6" id="KW-0720">Serine protease</keyword>
<dbReference type="CDD" id="cd04077">
    <property type="entry name" value="Peptidases_S8_PCSK9_ProteinaseK_like"/>
    <property type="match status" value="1"/>
</dbReference>
<evidence type="ECO:0000313" key="12">
    <source>
        <dbReference type="Proteomes" id="UP000272025"/>
    </source>
</evidence>
<evidence type="ECO:0000256" key="6">
    <source>
        <dbReference type="PROSITE-ProRule" id="PRU01240"/>
    </source>
</evidence>
<feature type="active site" description="Charge relay system" evidence="6">
    <location>
        <position position="153"/>
    </location>
</feature>
<dbReference type="InterPro" id="IPR023828">
    <property type="entry name" value="Peptidase_S8_Ser-AS"/>
</dbReference>
<dbReference type="STRING" id="1314773.A0A3N2PUM3"/>
<comment type="similarity">
    <text evidence="1 6 7">Belongs to the peptidase S8 family.</text>
</comment>
<dbReference type="RefSeq" id="XP_028465997.1">
    <property type="nucleotide sequence ID" value="XM_028609206.1"/>
</dbReference>
<reference evidence="11 12" key="1">
    <citation type="journal article" date="2018" name="Mol. Ecol.">
        <title>The obligate alkalophilic soda-lake fungus Sodiomyces alkalinus has shifted to a protein diet.</title>
        <authorList>
            <person name="Grum-Grzhimaylo A.A."/>
            <person name="Falkoski D.L."/>
            <person name="van den Heuvel J."/>
            <person name="Valero-Jimenez C.A."/>
            <person name="Min B."/>
            <person name="Choi I.G."/>
            <person name="Lipzen A."/>
            <person name="Daum C.G."/>
            <person name="Aanen D.K."/>
            <person name="Tsang A."/>
            <person name="Henrissat B."/>
            <person name="Bilanenko E.N."/>
            <person name="de Vries R.P."/>
            <person name="van Kan J.A.L."/>
            <person name="Grigoriev I.V."/>
            <person name="Debets A.J.M."/>
        </authorList>
    </citation>
    <scope>NUCLEOTIDE SEQUENCE [LARGE SCALE GENOMIC DNA]</scope>
    <source>
        <strain evidence="11 12">F11</strain>
    </source>
</reference>
<dbReference type="PROSITE" id="PS00137">
    <property type="entry name" value="SUBTILASE_HIS"/>
    <property type="match status" value="1"/>
</dbReference>